<feature type="region of interest" description="Disordered" evidence="4">
    <location>
        <begin position="1"/>
        <end position="45"/>
    </location>
</feature>
<dbReference type="OrthoDB" id="9768989at2"/>
<name>A0A3E1K6V0_9GAMM</name>
<accession>A0A3E1K6V0</accession>
<sequence length="835" mass="92145">MATNEEKPKRHFILEGTAETEQFRSPQQVRGAPDVPARDRGQHGSALLGQIDELRPQAAAAREAQEAAGVDEGFGLQVEFESFPDIELAFESLARERSGIELLNVRHEDQATLATVYVPDGKLGHFEKLISEYLEEKQDRRGRPRDHRKLIDTIRHIRAATLSALWTDDPAELPVDDEESFWWEVWLPTRGDRESTTARFKELAEGLGFEVAAGEVQFPERTVILVYGSAGQVKESMLALNSIAELRRAKETADFFDALAPEEQPAWLDELLQRTSVPDEGSDVPHVCILDTGVNHGHPLVATALTATDMHTVEPSWGSGDDNGHGTEMAGLAMLGNLTEVLDSDGPVQVKHRLESVKLLDQDGANGGEARHHGYLTTEAVARPEITAAARNRLFSMAVTARDNRDRGRPSAWSATIDRLAADADSYGETPRLFIVSAGNVSDPNAWSQYPRSNATDGVHDPGQSWNALTVGAATNLVQITEPDSGHYQPIAPEGGLSPFSTTSLTWQRHWPLKPDVVFEGGNAAQDKYGAAWMPSLSLLTANWKPHERLFTTSNATSAASALAARMAAQLMTEYPDLWPETIRALIVHSAEWTSAMRGTFLPRGGKPSKADIGRLVRHCGFGVPDLDRAMWSVENSLAIICESELYPFQREAGRSPKLRDMHLHHLPWPLDELEALGEAPVEMRVTLSYFIEPNPSERGFSTRYRYESHGLRFDVKRPAESEADFRARINAAARDEEERTQTGGNDAGWVIGKQNRHKGSLHSDIWQGSAADLASRGVIAVYPSLGWWKSRPPLERYDSPARYAVVVSIRAPEVDVELYSAVANEIAASIQTEV</sequence>
<dbReference type="CDD" id="cd04847">
    <property type="entry name" value="Peptidases_S8_Subtilisin_like_2"/>
    <property type="match status" value="1"/>
</dbReference>
<dbReference type="RefSeq" id="WP_116651627.1">
    <property type="nucleotide sequence ID" value="NZ_QUZK01000047.1"/>
</dbReference>
<feature type="compositionally biased region" description="Polar residues" evidence="4">
    <location>
        <begin position="19"/>
        <end position="28"/>
    </location>
</feature>
<comment type="caution">
    <text evidence="6">The sequence shown here is derived from an EMBL/GenBank/DDBJ whole genome shotgun (WGS) entry which is preliminary data.</text>
</comment>
<reference evidence="6 7" key="1">
    <citation type="submission" date="2018-08" db="EMBL/GenBank/DDBJ databases">
        <title>Wenzhouxiangella salilacus sp. nov., a novel bacterium isolated from a saline lake in Xinjiang Province, China.</title>
        <authorList>
            <person name="Han S."/>
        </authorList>
    </citation>
    <scope>NUCLEOTIDE SEQUENCE [LARGE SCALE GENOMIC DNA]</scope>
    <source>
        <strain evidence="6 7">XDB06</strain>
    </source>
</reference>
<evidence type="ECO:0000256" key="3">
    <source>
        <dbReference type="ARBA" id="ARBA00022825"/>
    </source>
</evidence>
<dbReference type="EMBL" id="QUZK01000047">
    <property type="protein sequence ID" value="RFF29404.1"/>
    <property type="molecule type" value="Genomic_DNA"/>
</dbReference>
<dbReference type="PRINTS" id="PR00723">
    <property type="entry name" value="SUBTILISIN"/>
</dbReference>
<evidence type="ECO:0000313" key="6">
    <source>
        <dbReference type="EMBL" id="RFF29404.1"/>
    </source>
</evidence>
<protein>
    <recommendedName>
        <fullName evidence="5">Peptidase S8/S53 domain-containing protein</fullName>
    </recommendedName>
</protein>
<dbReference type="Pfam" id="PF00082">
    <property type="entry name" value="Peptidase_S8"/>
    <property type="match status" value="1"/>
</dbReference>
<organism evidence="6 7">
    <name type="scientific">Wenzhouxiangella sediminis</name>
    <dbReference type="NCBI Taxonomy" id="1792836"/>
    <lineage>
        <taxon>Bacteria</taxon>
        <taxon>Pseudomonadati</taxon>
        <taxon>Pseudomonadota</taxon>
        <taxon>Gammaproteobacteria</taxon>
        <taxon>Chromatiales</taxon>
        <taxon>Wenzhouxiangellaceae</taxon>
        <taxon>Wenzhouxiangella</taxon>
    </lineage>
</organism>
<evidence type="ECO:0000256" key="4">
    <source>
        <dbReference type="SAM" id="MobiDB-lite"/>
    </source>
</evidence>
<keyword evidence="1" id="KW-0645">Protease</keyword>
<dbReference type="GO" id="GO:0006508">
    <property type="term" value="P:proteolysis"/>
    <property type="evidence" value="ECO:0007669"/>
    <property type="project" value="UniProtKB-KW"/>
</dbReference>
<dbReference type="InterPro" id="IPR000209">
    <property type="entry name" value="Peptidase_S8/S53_dom"/>
</dbReference>
<gene>
    <name evidence="6" type="ORF">DZC52_13240</name>
</gene>
<dbReference type="SUPFAM" id="SSF52743">
    <property type="entry name" value="Subtilisin-like"/>
    <property type="match status" value="1"/>
</dbReference>
<evidence type="ECO:0000256" key="1">
    <source>
        <dbReference type="ARBA" id="ARBA00022670"/>
    </source>
</evidence>
<evidence type="ECO:0000259" key="5">
    <source>
        <dbReference type="Pfam" id="PF00082"/>
    </source>
</evidence>
<keyword evidence="3" id="KW-0720">Serine protease</keyword>
<evidence type="ECO:0000313" key="7">
    <source>
        <dbReference type="Proteomes" id="UP000260351"/>
    </source>
</evidence>
<dbReference type="InterPro" id="IPR034074">
    <property type="entry name" value="Y4bN_pept_dom"/>
</dbReference>
<keyword evidence="2" id="KW-0378">Hydrolase</keyword>
<dbReference type="InterPro" id="IPR036852">
    <property type="entry name" value="Peptidase_S8/S53_dom_sf"/>
</dbReference>
<dbReference type="Proteomes" id="UP000260351">
    <property type="component" value="Unassembled WGS sequence"/>
</dbReference>
<dbReference type="AlphaFoldDB" id="A0A3E1K6V0"/>
<feature type="domain" description="Peptidase S8/S53" evidence="5">
    <location>
        <begin position="286"/>
        <end position="623"/>
    </location>
</feature>
<dbReference type="Gene3D" id="3.40.50.200">
    <property type="entry name" value="Peptidase S8/S53 domain"/>
    <property type="match status" value="1"/>
</dbReference>
<proteinExistence type="predicted"/>
<dbReference type="InterPro" id="IPR015500">
    <property type="entry name" value="Peptidase_S8_subtilisin-rel"/>
</dbReference>
<dbReference type="GO" id="GO:0004252">
    <property type="term" value="F:serine-type endopeptidase activity"/>
    <property type="evidence" value="ECO:0007669"/>
    <property type="project" value="InterPro"/>
</dbReference>
<keyword evidence="7" id="KW-1185">Reference proteome</keyword>
<evidence type="ECO:0000256" key="2">
    <source>
        <dbReference type="ARBA" id="ARBA00022801"/>
    </source>
</evidence>